<dbReference type="Proteomes" id="UP000223968">
    <property type="component" value="Unassembled WGS sequence"/>
</dbReference>
<dbReference type="STRING" id="1447875.A0A2B7X2L5"/>
<feature type="domain" description="Putative zinc-finger" evidence="3">
    <location>
        <begin position="1269"/>
        <end position="1289"/>
    </location>
</feature>
<feature type="region of interest" description="Disordered" evidence="2">
    <location>
        <begin position="787"/>
        <end position="879"/>
    </location>
</feature>
<feature type="compositionally biased region" description="Low complexity" evidence="2">
    <location>
        <begin position="422"/>
        <end position="437"/>
    </location>
</feature>
<feature type="compositionally biased region" description="Low complexity" evidence="2">
    <location>
        <begin position="1080"/>
        <end position="1090"/>
    </location>
</feature>
<sequence>MSSNHPPTPSFGGYYNPSQQWPPEPSSASSGEASDGYQPRPPIPPPPQAFAINGSGFTSNPQIPGLAANNSAPFLLDPSFPFMPPFQHPSFQHPSFQQPGPYPPTFTPPMVFPRQPAVPQREPNGEAQEVQQTVPTDTTKKESDNAAGLDAIESPEPMDLGDREEGELSNGEIEEMESSELEGYPNYQPKDHTSDSYTQSYGADKKHKRRSDVDSQGICGRPSSYQLPADPPAEPLSHYKSGKAEQPRKPVRNPENAGLFQPPEAGGKGTGYSDQDSKPANRGINAPPTFGINAHDEPVSRDANNSAVSQTLTSGNKTQTNANGVRPYTSHGKSPAQLRVQAQGALLGLAPHNIKFDELVKEGIDPVILKRLYDEIGLKITSTHAKDQKAGKQPATSTHAKDPATTSLTTPAVSAAEPITTQASSSAHPAVAPSQSSESVKEAVNKPARPPTQETTGVPAANSSKPLERKDVIARMLAAKAGKGSTEPVRIETTKESVPQNMSTIPVSSDEIPKATDMLASQSPQQTANETRAKEKNKAQTELARQRMEQLKKQGLMRSQTRSAAETPVVTQSLSAGASTAQHPQHATEPSASQPPSSLSHPLPSRPPEPEPQSTARIPGLFMTSSEPAKTEEPTISKGDSILSTESSLTKIRAPRKRPRASDFTDEPNTAPQKRQAGHEVTPAIPDHKVIIDISEDEFMYGSDIDAAEAKQSAPEPGIAGSDRNLASSQPLTKELPPLSDFSSRNYSLRSTPAVSVSQTPGAGNQQGDLQMEILAMRQKIAELEKRKAEKLNANRVESPELRDRSSIGSTAENGLAVNGQAKTEHPKPRSHQPGNSPVVVSSPERIINPALQSSQNSGGAVRSQSILSQTSLDPSQIESMRKKFMRKREIESGLPMLEAELQKSEARLLQFREEEQRLLAEIEKGKAGRRRLVEELESLGVETVGLSIEELQATKDALEEVGETVNANQASPQPASKGTPTDSPSDREDIARSGLVQDHGPVPIQTPTEMSTVSQRFEAVPKTSQEAIEMGMPVSTKDTEEVVSGADVEDDGSTCSSSAMDESMGSSQDVSDQEEMQQESDASAEQAQSRSPRLIIDAGMADLDEQPSEMSESVSPTPLEDKSTLSMPKPDDTGDRASYPESSVGSDAYEPPEPDFAPENSGPIESPPFSPASPDRTEPADGDPYSPRLARDVTALTLDPQDAMAEASIDSSKGKDDSSRVNRYFTPYNSPLRLFKAYRYHPRYTEDVNGGYRSLTYSHNIDPQSYVCPYEATGGACNDHSCEYQHFRDMTLSDDKILVEMGSVREGKTPEEREEYVAGLRQTVNDMRRDKVKDLNTVATEIAGYRRRFLKDPSRVLAL</sequence>
<feature type="region of interest" description="Disordered" evidence="2">
    <location>
        <begin position="956"/>
        <end position="1189"/>
    </location>
</feature>
<feature type="compositionally biased region" description="Polar residues" evidence="2">
    <location>
        <begin position="851"/>
        <end position="879"/>
    </location>
</feature>
<feature type="compositionally biased region" description="Basic and acidic residues" evidence="2">
    <location>
        <begin position="787"/>
        <end position="806"/>
    </location>
</feature>
<evidence type="ECO:0000256" key="2">
    <source>
        <dbReference type="SAM" id="MobiDB-lite"/>
    </source>
</evidence>
<feature type="compositionally biased region" description="Basic and acidic residues" evidence="2">
    <location>
        <begin position="531"/>
        <end position="552"/>
    </location>
</feature>
<protein>
    <recommendedName>
        <fullName evidence="3">Putative zinc-finger domain-containing protein</fullName>
    </recommendedName>
</protein>
<dbReference type="PANTHER" id="PTHR21563">
    <property type="entry name" value="ZINC FINGER C3H1 DOMAIN-CONTAINING PROTEIN"/>
    <property type="match status" value="1"/>
</dbReference>
<feature type="compositionally biased region" description="Acidic residues" evidence="2">
    <location>
        <begin position="162"/>
        <end position="180"/>
    </location>
</feature>
<evidence type="ECO:0000256" key="1">
    <source>
        <dbReference type="SAM" id="Coils"/>
    </source>
</evidence>
<dbReference type="GO" id="GO:0000178">
    <property type="term" value="C:exosome (RNase complex)"/>
    <property type="evidence" value="ECO:0007669"/>
    <property type="project" value="TreeGrafter"/>
</dbReference>
<evidence type="ECO:0000313" key="5">
    <source>
        <dbReference type="Proteomes" id="UP000223968"/>
    </source>
</evidence>
<evidence type="ECO:0000313" key="4">
    <source>
        <dbReference type="EMBL" id="PGH03129.1"/>
    </source>
</evidence>
<feature type="region of interest" description="Disordered" evidence="2">
    <location>
        <begin position="383"/>
        <end position="687"/>
    </location>
</feature>
<feature type="compositionally biased region" description="Polar residues" evidence="2">
    <location>
        <begin position="557"/>
        <end position="585"/>
    </location>
</feature>
<feature type="compositionally biased region" description="Polar residues" evidence="2">
    <location>
        <begin position="741"/>
        <end position="769"/>
    </location>
</feature>
<feature type="compositionally biased region" description="Polar residues" evidence="2">
    <location>
        <begin position="519"/>
        <end position="530"/>
    </location>
</feature>
<feature type="compositionally biased region" description="Polar residues" evidence="2">
    <location>
        <begin position="55"/>
        <end position="72"/>
    </location>
</feature>
<organism evidence="4 5">
    <name type="scientific">Helicocarpus griseus UAMH5409</name>
    <dbReference type="NCBI Taxonomy" id="1447875"/>
    <lineage>
        <taxon>Eukaryota</taxon>
        <taxon>Fungi</taxon>
        <taxon>Dikarya</taxon>
        <taxon>Ascomycota</taxon>
        <taxon>Pezizomycotina</taxon>
        <taxon>Eurotiomycetes</taxon>
        <taxon>Eurotiomycetidae</taxon>
        <taxon>Onygenales</taxon>
        <taxon>Ajellomycetaceae</taxon>
        <taxon>Helicocarpus</taxon>
    </lineage>
</organism>
<dbReference type="InterPro" id="IPR019607">
    <property type="entry name" value="Putative_zinc-finger_domain"/>
</dbReference>
<feature type="compositionally biased region" description="Low complexity" evidence="2">
    <location>
        <begin position="590"/>
        <end position="603"/>
    </location>
</feature>
<feature type="compositionally biased region" description="Polar residues" evidence="2">
    <location>
        <begin position="452"/>
        <end position="465"/>
    </location>
</feature>
<accession>A0A2B7X2L5</accession>
<dbReference type="GO" id="GO:0005634">
    <property type="term" value="C:nucleus"/>
    <property type="evidence" value="ECO:0007669"/>
    <property type="project" value="TreeGrafter"/>
</dbReference>
<feature type="compositionally biased region" description="Low complexity" evidence="2">
    <location>
        <begin position="1057"/>
        <end position="1071"/>
    </location>
</feature>
<dbReference type="EMBL" id="PDNB01000151">
    <property type="protein sequence ID" value="PGH03129.1"/>
    <property type="molecule type" value="Genomic_DNA"/>
</dbReference>
<feature type="compositionally biased region" description="Polar residues" evidence="2">
    <location>
        <begin position="394"/>
        <end position="412"/>
    </location>
</feature>
<feature type="region of interest" description="Disordered" evidence="2">
    <location>
        <begin position="1"/>
        <end position="336"/>
    </location>
</feature>
<evidence type="ECO:0000259" key="3">
    <source>
        <dbReference type="Pfam" id="PF10650"/>
    </source>
</evidence>
<dbReference type="InterPro" id="IPR039278">
    <property type="entry name" value="Red1"/>
</dbReference>
<proteinExistence type="predicted"/>
<reference evidence="4 5" key="1">
    <citation type="submission" date="2017-10" db="EMBL/GenBank/DDBJ databases">
        <title>Comparative genomics in systemic dimorphic fungi from Ajellomycetaceae.</title>
        <authorList>
            <person name="Munoz J.F."/>
            <person name="Mcewen J.G."/>
            <person name="Clay O.K."/>
            <person name="Cuomo C.A."/>
        </authorList>
    </citation>
    <scope>NUCLEOTIDE SEQUENCE [LARGE SCALE GENOMIC DNA]</scope>
    <source>
        <strain evidence="4 5">UAMH5409</strain>
    </source>
</reference>
<comment type="caution">
    <text evidence="4">The sequence shown here is derived from an EMBL/GenBank/DDBJ whole genome shotgun (WGS) entry which is preliminary data.</text>
</comment>
<keyword evidence="1" id="KW-0175">Coiled coil</keyword>
<feature type="compositionally biased region" description="Polar residues" evidence="2">
    <location>
        <begin position="89"/>
        <end position="98"/>
    </location>
</feature>
<feature type="compositionally biased region" description="Polar residues" evidence="2">
    <location>
        <begin position="1006"/>
        <end position="1016"/>
    </location>
</feature>
<feature type="compositionally biased region" description="Polar residues" evidence="2">
    <location>
        <begin position="496"/>
        <end position="507"/>
    </location>
</feature>
<name>A0A2B7X2L5_9EURO</name>
<dbReference type="PANTHER" id="PTHR21563:SF3">
    <property type="entry name" value="ZINC FINGER C3H1 DOMAIN-CONTAINING PROTEIN"/>
    <property type="match status" value="1"/>
</dbReference>
<feature type="compositionally biased region" description="Polar residues" evidence="2">
    <location>
        <begin position="966"/>
        <end position="984"/>
    </location>
</feature>
<feature type="compositionally biased region" description="Pro residues" evidence="2">
    <location>
        <begin position="39"/>
        <end position="48"/>
    </location>
</feature>
<feature type="compositionally biased region" description="Polar residues" evidence="2">
    <location>
        <begin position="302"/>
        <end position="323"/>
    </location>
</feature>
<gene>
    <name evidence="4" type="ORF">AJ79_07456</name>
</gene>
<keyword evidence="5" id="KW-1185">Reference proteome</keyword>
<dbReference type="OrthoDB" id="1922977at2759"/>
<feature type="compositionally biased region" description="Pro residues" evidence="2">
    <location>
        <begin position="100"/>
        <end position="111"/>
    </location>
</feature>
<feature type="coiled-coil region" evidence="1">
    <location>
        <begin position="895"/>
        <end position="922"/>
    </location>
</feature>
<feature type="compositionally biased region" description="Basic and acidic residues" evidence="2">
    <location>
        <begin position="1120"/>
        <end position="1136"/>
    </location>
</feature>
<dbReference type="Pfam" id="PF10650">
    <property type="entry name" value="zf-C3H1"/>
    <property type="match status" value="1"/>
</dbReference>
<feature type="region of interest" description="Disordered" evidence="2">
    <location>
        <begin position="703"/>
        <end position="771"/>
    </location>
</feature>